<gene>
    <name evidence="12" type="ORF">M513_06980</name>
</gene>
<dbReference type="InterPro" id="IPR011989">
    <property type="entry name" value="ARM-like"/>
</dbReference>
<dbReference type="EMBL" id="KL363231">
    <property type="protein sequence ID" value="KFD52135.1"/>
    <property type="molecule type" value="Genomic_DNA"/>
</dbReference>
<evidence type="ECO:0000256" key="5">
    <source>
        <dbReference type="ARBA" id="ARBA00022737"/>
    </source>
</evidence>
<keyword evidence="4" id="KW-0132">Cell division</keyword>
<dbReference type="InterPro" id="IPR002486">
    <property type="entry name" value="Col_cuticle_N"/>
</dbReference>
<evidence type="ECO:0000256" key="2">
    <source>
        <dbReference type="ARBA" id="ARBA00006533"/>
    </source>
</evidence>
<keyword evidence="9" id="KW-0175">Coiled coil</keyword>
<keyword evidence="7" id="KW-0226">DNA condensation</keyword>
<feature type="compositionally biased region" description="Pro residues" evidence="10">
    <location>
        <begin position="979"/>
        <end position="988"/>
    </location>
</feature>
<dbReference type="GO" id="GO:0042302">
    <property type="term" value="F:structural constituent of cuticle"/>
    <property type="evidence" value="ECO:0007669"/>
    <property type="project" value="InterPro"/>
</dbReference>
<dbReference type="PANTHER" id="PTHR14418:SF5">
    <property type="entry name" value="CONDENSIN COMPLEX SUBUNIT 3"/>
    <property type="match status" value="1"/>
</dbReference>
<feature type="compositionally biased region" description="Low complexity" evidence="10">
    <location>
        <begin position="1008"/>
        <end position="1023"/>
    </location>
</feature>
<dbReference type="GO" id="GO:0007076">
    <property type="term" value="P:mitotic chromosome condensation"/>
    <property type="evidence" value="ECO:0007669"/>
    <property type="project" value="InterPro"/>
</dbReference>
<keyword evidence="8" id="KW-0131">Cell cycle</keyword>
<accession>A0A085M4I9</accession>
<evidence type="ECO:0000256" key="4">
    <source>
        <dbReference type="ARBA" id="ARBA00022618"/>
    </source>
</evidence>
<evidence type="ECO:0000259" key="11">
    <source>
        <dbReference type="SMART" id="SM01088"/>
    </source>
</evidence>
<feature type="compositionally biased region" description="Pro residues" evidence="10">
    <location>
        <begin position="942"/>
        <end position="952"/>
    </location>
</feature>
<evidence type="ECO:0000256" key="9">
    <source>
        <dbReference type="SAM" id="Coils"/>
    </source>
</evidence>
<keyword evidence="3" id="KW-0158">Chromosome</keyword>
<feature type="coiled-coil region" evidence="9">
    <location>
        <begin position="1124"/>
        <end position="1151"/>
    </location>
</feature>
<feature type="compositionally biased region" description="Pro residues" evidence="10">
    <location>
        <begin position="1061"/>
        <end position="1070"/>
    </location>
</feature>
<dbReference type="GO" id="GO:0000796">
    <property type="term" value="C:condensin complex"/>
    <property type="evidence" value="ECO:0007669"/>
    <property type="project" value="InterPro"/>
</dbReference>
<dbReference type="Pfam" id="PF01391">
    <property type="entry name" value="Collagen"/>
    <property type="match status" value="2"/>
</dbReference>
<dbReference type="AlphaFoldDB" id="A0A085M4I9"/>
<comment type="similarity">
    <text evidence="2">Belongs to the CND3 (condensin subunit 3) family.</text>
</comment>
<feature type="non-terminal residue" evidence="12">
    <location>
        <position position="1194"/>
    </location>
</feature>
<dbReference type="Gene3D" id="1.25.10.10">
    <property type="entry name" value="Leucine-rich Repeat Variant"/>
    <property type="match status" value="1"/>
</dbReference>
<feature type="region of interest" description="Disordered" evidence="10">
    <location>
        <begin position="942"/>
        <end position="1073"/>
    </location>
</feature>
<keyword evidence="6" id="KW-0498">Mitosis</keyword>
<evidence type="ECO:0000313" key="12">
    <source>
        <dbReference type="EMBL" id="KFD52135.1"/>
    </source>
</evidence>
<evidence type="ECO:0000256" key="7">
    <source>
        <dbReference type="ARBA" id="ARBA00023067"/>
    </source>
</evidence>
<dbReference type="GO" id="GO:0051301">
    <property type="term" value="P:cell division"/>
    <property type="evidence" value="ECO:0007669"/>
    <property type="project" value="UniProtKB-KW"/>
</dbReference>
<evidence type="ECO:0000256" key="10">
    <source>
        <dbReference type="SAM" id="MobiDB-lite"/>
    </source>
</evidence>
<dbReference type="SUPFAM" id="SSF48371">
    <property type="entry name" value="ARM repeat"/>
    <property type="match status" value="1"/>
</dbReference>
<keyword evidence="5" id="KW-0677">Repeat</keyword>
<dbReference type="InterPro" id="IPR025977">
    <property type="entry name" value="Cnd3_C"/>
</dbReference>
<dbReference type="InterPro" id="IPR027165">
    <property type="entry name" value="CND3"/>
</dbReference>
<dbReference type="InterPro" id="IPR008160">
    <property type="entry name" value="Collagen"/>
</dbReference>
<dbReference type="Proteomes" id="UP000030764">
    <property type="component" value="Unassembled WGS sequence"/>
</dbReference>
<comment type="subcellular location">
    <subcellularLocation>
        <location evidence="1">Chromosome</location>
    </subcellularLocation>
</comment>
<evidence type="ECO:0000256" key="1">
    <source>
        <dbReference type="ARBA" id="ARBA00004286"/>
    </source>
</evidence>
<dbReference type="InterPro" id="IPR016024">
    <property type="entry name" value="ARM-type_fold"/>
</dbReference>
<dbReference type="SMART" id="SM01088">
    <property type="entry name" value="Col_cuticle_N"/>
    <property type="match status" value="1"/>
</dbReference>
<dbReference type="GO" id="GO:0000793">
    <property type="term" value="C:condensed chromosome"/>
    <property type="evidence" value="ECO:0007669"/>
    <property type="project" value="TreeGrafter"/>
</dbReference>
<organism evidence="12 13">
    <name type="scientific">Trichuris suis</name>
    <name type="common">pig whipworm</name>
    <dbReference type="NCBI Taxonomy" id="68888"/>
    <lineage>
        <taxon>Eukaryota</taxon>
        <taxon>Metazoa</taxon>
        <taxon>Ecdysozoa</taxon>
        <taxon>Nematoda</taxon>
        <taxon>Enoplea</taxon>
        <taxon>Dorylaimia</taxon>
        <taxon>Trichinellida</taxon>
        <taxon>Trichuridae</taxon>
        <taxon>Trichuris</taxon>
    </lineage>
</organism>
<dbReference type="Pfam" id="PF12719">
    <property type="entry name" value="Cnd3"/>
    <property type="match status" value="1"/>
</dbReference>
<keyword evidence="13" id="KW-1185">Reference proteome</keyword>
<evidence type="ECO:0000313" key="13">
    <source>
        <dbReference type="Proteomes" id="UP000030764"/>
    </source>
</evidence>
<sequence>MDSSCDNSEIVSLQQELLTLFGILKIHNRVCYVVSEFLKIQKKYGGHVVYAEFEKLLYCLLMARKNCSEAQNILKLIPSIVIGAHKAEMAEMMPSPFCSRFFEFVFKTAAVRNSLIRYRCLQLISTALHEMAELSIELGNLGNDFFDRLTRLLLFRSKDRDRKVRSIVAVALGRIQQPDDPECPAMAAVLFLLRYDPCSEVRLNALKAIKVNHRTLPELLERCRDYSALVRREAYKRLVEIVHPRYLTISQRCSLLQQGLTDRSLPLRTFCETVLLDKWLDAFGGNIVDLLNRLEVISRTNVCEHVLIAYFKNHTVEDLIGDCDILDHKNLPKVLTCEHVLYWRVLVEYVKKTGEQNLNAADTEAIVSQLLPSVIDMSSMFESYVVDTHMKNDKEDERISSEFIVAQLIDLIFLMDLSEVASRERLKCTIELLLTSCGADSYLINKLVGMHFQLTKSFDETSDFCLNEIMKRFPSSEEHDSQNAMEAAYYDFAKTMDAALAEKLLCMLCELFSLTIDVTLTPLMKQMLKILVYPLLEHSEQSARYHAMRTLAVYALESEEYLQIHWRVLQSAVQYDGSYLANLALKGIFDLAFKYGFESFIDAEECPETNNVDKLSENPDDVDDPLPRHPLTKQHLLFVLKTMFDGPDEEVHIMIAEGVCKLMLHDRLHNAELLTMLVSRLFSPSSENNPPLRQCISSFLPAYAFNDSRHQEAIVEVFIPVIRSLCNEEQFGEMSSIGLDQTIDFLVKLTCCVFLEDSAPGKQENFENAYSCAQIIIGSSQRVLEIPWGKQSSWSAMESETRDKAYRLVTYAASTFSVAAILSICISFPMVYNYVQHVQSMAREDLLNCKVSAKDILVEIQHRHSMPANESLSLARTMVKRQAVVPCKGGCYLGCCLPGLPGPPGLPGRNGNPGVPGMPGQPGFPGLPPLELCVETTPPPCDVCPQGPPGQPGPDGLPGNPGPPGPPGIDGKHGMPGAHGPPGPPGAPGEPGGDGEPGDPGIPAISIPSTPGDPGPSGDAGTPGLPGPPGGAGERGEPGFDGMKGPPGPPGEAGPDGPAGKPGPPGPEGPPGEKGICPKYCALDGGVFFSDALAQKMGAEILKDPIGKQAGYLCRAMGILRIDVNVQRGQLEELRELCSQLTEDNEVSEHKDVPMNSIHKTSSEIVISPAYSEGRILRSGKKLRSIEVSSRKRK</sequence>
<proteinExistence type="inferred from homology"/>
<protein>
    <recommendedName>
        <fullName evidence="11">Nematode cuticle collagen N-terminal domain-containing protein</fullName>
    </recommendedName>
</protein>
<dbReference type="PANTHER" id="PTHR14418">
    <property type="entry name" value="CONDENSIN COMPLEX SUBUNIT 3-RELATED"/>
    <property type="match status" value="1"/>
</dbReference>
<reference evidence="12 13" key="1">
    <citation type="journal article" date="2014" name="Nat. Genet.">
        <title>Genome and transcriptome of the porcine whipworm Trichuris suis.</title>
        <authorList>
            <person name="Jex A.R."/>
            <person name="Nejsum P."/>
            <person name="Schwarz E.M."/>
            <person name="Hu L."/>
            <person name="Young N.D."/>
            <person name="Hall R.S."/>
            <person name="Korhonen P.K."/>
            <person name="Liao S."/>
            <person name="Thamsborg S."/>
            <person name="Xia J."/>
            <person name="Xu P."/>
            <person name="Wang S."/>
            <person name="Scheerlinck J.P."/>
            <person name="Hofmann A."/>
            <person name="Sternberg P.W."/>
            <person name="Wang J."/>
            <person name="Gasser R.B."/>
        </authorList>
    </citation>
    <scope>NUCLEOTIDE SEQUENCE [LARGE SCALE GENOMIC DNA]</scope>
    <source>
        <strain evidence="12">DCEP-RM93M</strain>
    </source>
</reference>
<evidence type="ECO:0000256" key="3">
    <source>
        <dbReference type="ARBA" id="ARBA00022454"/>
    </source>
</evidence>
<evidence type="ECO:0000256" key="8">
    <source>
        <dbReference type="ARBA" id="ARBA00023306"/>
    </source>
</evidence>
<dbReference type="Pfam" id="PF01484">
    <property type="entry name" value="Col_cuticle_N"/>
    <property type="match status" value="1"/>
</dbReference>
<name>A0A085M4I9_9BILA</name>
<evidence type="ECO:0000256" key="6">
    <source>
        <dbReference type="ARBA" id="ARBA00022776"/>
    </source>
</evidence>
<feature type="domain" description="Nematode cuticle collagen N-terminal" evidence="11">
    <location>
        <begin position="808"/>
        <end position="860"/>
    </location>
</feature>